<feature type="domain" description="Glycosyltransferase 2-like" evidence="1">
    <location>
        <begin position="4"/>
        <end position="130"/>
    </location>
</feature>
<dbReference type="InterPro" id="IPR001173">
    <property type="entry name" value="Glyco_trans_2-like"/>
</dbReference>
<dbReference type="AlphaFoldDB" id="A0A0N1MRE6"/>
<dbReference type="Proteomes" id="UP000037997">
    <property type="component" value="Unassembled WGS sequence"/>
</dbReference>
<reference evidence="2 3" key="1">
    <citation type="submission" date="2014-06" db="EMBL/GenBank/DDBJ databases">
        <title>Helicobacter pullorum isolates in fresh chicken meat - phenotypic and genotypic features.</title>
        <authorList>
            <person name="Borges V."/>
            <person name="Santos A."/>
            <person name="Correia C.B."/>
            <person name="Saraiva M."/>
            <person name="Menard A."/>
            <person name="Vieira L."/>
            <person name="Sampaio D.A."/>
            <person name="Gomes J.P."/>
            <person name="Oleastro M."/>
        </authorList>
    </citation>
    <scope>NUCLEOTIDE SEQUENCE [LARGE SCALE GENOMIC DNA]</scope>
    <source>
        <strain evidence="2 3">229334/12</strain>
    </source>
</reference>
<dbReference type="GO" id="GO:0016758">
    <property type="term" value="F:hexosyltransferase activity"/>
    <property type="evidence" value="ECO:0007669"/>
    <property type="project" value="UniProtKB-ARBA"/>
</dbReference>
<comment type="caution">
    <text evidence="2">The sequence shown here is derived from an EMBL/GenBank/DDBJ whole genome shotgun (WGS) entry which is preliminary data.</text>
</comment>
<dbReference type="RefSeq" id="WP_054197870.1">
    <property type="nucleotide sequence ID" value="NZ_JNOC01000029.1"/>
</dbReference>
<dbReference type="EMBL" id="JNOC01000029">
    <property type="protein sequence ID" value="KPH55950.1"/>
    <property type="molecule type" value="Genomic_DNA"/>
</dbReference>
<proteinExistence type="predicted"/>
<name>A0A0N1MRE6_9HELI</name>
<dbReference type="Gene3D" id="3.90.550.10">
    <property type="entry name" value="Spore Coat Polysaccharide Biosynthesis Protein SpsA, Chain A"/>
    <property type="match status" value="1"/>
</dbReference>
<evidence type="ECO:0000313" key="2">
    <source>
        <dbReference type="EMBL" id="KPH55950.1"/>
    </source>
</evidence>
<accession>A0A0N1MRE6</accession>
<organism evidence="2 3">
    <name type="scientific">Helicobacter pullorum</name>
    <dbReference type="NCBI Taxonomy" id="35818"/>
    <lineage>
        <taxon>Bacteria</taxon>
        <taxon>Pseudomonadati</taxon>
        <taxon>Campylobacterota</taxon>
        <taxon>Epsilonproteobacteria</taxon>
        <taxon>Campylobacterales</taxon>
        <taxon>Helicobacteraceae</taxon>
        <taxon>Helicobacter</taxon>
    </lineage>
</organism>
<dbReference type="InterPro" id="IPR029044">
    <property type="entry name" value="Nucleotide-diphossugar_trans"/>
</dbReference>
<sequence>MKISILMPCYNSSKFLERSVGSVLKQAYRNFELICVDDLSSDNTYSILKEYAQKDSRIKVLQSDINGGCASPAFNLALKCSSGDFIFMLGHDDELSIDCLSSLVKRYNELRGEVDILIPDAFLIDENLKKLKVFCGVSNQIGSKNRILSGREAFELSLFWQISGFVLVRANIVRDKGFLVAGMNGDEFSVREFFLSANRVAFSKEGAYFYHQVRDSLTKKLSPRKFLILDVFKKLERLAKDKKLPNSTIKKINKERFRQLHNINSDFLQVKTNFTEEEVLMMEEYLSKHENDLKFYKTSFFDNIFRKETDLKGKFGIFFNWVKIYYKRIRDEA</sequence>
<dbReference type="SUPFAM" id="SSF53448">
    <property type="entry name" value="Nucleotide-diphospho-sugar transferases"/>
    <property type="match status" value="1"/>
</dbReference>
<dbReference type="PATRIC" id="fig|35818.11.peg.1048"/>
<dbReference type="PANTHER" id="PTHR22916:SF3">
    <property type="entry name" value="UDP-GLCNAC:BETAGAL BETA-1,3-N-ACETYLGLUCOSAMINYLTRANSFERASE-LIKE PROTEIN 1"/>
    <property type="match status" value="1"/>
</dbReference>
<evidence type="ECO:0000313" key="3">
    <source>
        <dbReference type="Proteomes" id="UP000037997"/>
    </source>
</evidence>
<protein>
    <submittedName>
        <fullName evidence="2">Glycosyl transferase</fullName>
    </submittedName>
</protein>
<evidence type="ECO:0000259" key="1">
    <source>
        <dbReference type="Pfam" id="PF00535"/>
    </source>
</evidence>
<dbReference type="PANTHER" id="PTHR22916">
    <property type="entry name" value="GLYCOSYLTRANSFERASE"/>
    <property type="match status" value="1"/>
</dbReference>
<dbReference type="Pfam" id="PF00535">
    <property type="entry name" value="Glycos_transf_2"/>
    <property type="match status" value="1"/>
</dbReference>
<gene>
    <name evidence="2" type="ORF">HPU229334_05315</name>
</gene>
<keyword evidence="2" id="KW-0808">Transferase</keyword>